<gene>
    <name evidence="1" type="ORF">JTE90_026949</name>
</gene>
<reference evidence="1 2" key="1">
    <citation type="journal article" date="2022" name="Nat. Ecol. Evol.">
        <title>A masculinizing supergene underlies an exaggerated male reproductive morph in a spider.</title>
        <authorList>
            <person name="Hendrickx F."/>
            <person name="De Corte Z."/>
            <person name="Sonet G."/>
            <person name="Van Belleghem S.M."/>
            <person name="Kostlbacher S."/>
            <person name="Vangestel C."/>
        </authorList>
    </citation>
    <scope>NUCLEOTIDE SEQUENCE [LARGE SCALE GENOMIC DNA]</scope>
    <source>
        <strain evidence="1">W744_W776</strain>
    </source>
</reference>
<organism evidence="1 2">
    <name type="scientific">Oedothorax gibbosus</name>
    <dbReference type="NCBI Taxonomy" id="931172"/>
    <lineage>
        <taxon>Eukaryota</taxon>
        <taxon>Metazoa</taxon>
        <taxon>Ecdysozoa</taxon>
        <taxon>Arthropoda</taxon>
        <taxon>Chelicerata</taxon>
        <taxon>Arachnida</taxon>
        <taxon>Araneae</taxon>
        <taxon>Araneomorphae</taxon>
        <taxon>Entelegynae</taxon>
        <taxon>Araneoidea</taxon>
        <taxon>Linyphiidae</taxon>
        <taxon>Erigoninae</taxon>
        <taxon>Oedothorax</taxon>
    </lineage>
</organism>
<protein>
    <submittedName>
        <fullName evidence="1">Uncharacterized protein</fullName>
    </submittedName>
</protein>
<accession>A0AAV6UV42</accession>
<sequence length="72" mass="7965">MRAVTRNTRITSPKGFCSTSLLPGGHLVETMSKKCIYSVVNPTYRIVDEVSIICIDADQTRCPEELGLCAFK</sequence>
<dbReference type="EMBL" id="JAFNEN010000241">
    <property type="protein sequence ID" value="KAG8188332.1"/>
    <property type="molecule type" value="Genomic_DNA"/>
</dbReference>
<evidence type="ECO:0000313" key="2">
    <source>
        <dbReference type="Proteomes" id="UP000827092"/>
    </source>
</evidence>
<keyword evidence="2" id="KW-1185">Reference proteome</keyword>
<comment type="caution">
    <text evidence="1">The sequence shown here is derived from an EMBL/GenBank/DDBJ whole genome shotgun (WGS) entry which is preliminary data.</text>
</comment>
<name>A0AAV6UV42_9ARAC</name>
<proteinExistence type="predicted"/>
<evidence type="ECO:0000313" key="1">
    <source>
        <dbReference type="EMBL" id="KAG8188332.1"/>
    </source>
</evidence>
<dbReference type="AlphaFoldDB" id="A0AAV6UV42"/>
<dbReference type="Proteomes" id="UP000827092">
    <property type="component" value="Unassembled WGS sequence"/>
</dbReference>